<comment type="caution">
    <text evidence="2">The sequence shown here is derived from an EMBL/GenBank/DDBJ whole genome shotgun (WGS) entry which is preliminary data.</text>
</comment>
<organism evidence="2 3">
    <name type="scientific">Pseudoduganella lurida</name>
    <dbReference type="NCBI Taxonomy" id="1036180"/>
    <lineage>
        <taxon>Bacteria</taxon>
        <taxon>Pseudomonadati</taxon>
        <taxon>Pseudomonadota</taxon>
        <taxon>Betaproteobacteria</taxon>
        <taxon>Burkholderiales</taxon>
        <taxon>Oxalobacteraceae</taxon>
        <taxon>Telluria group</taxon>
        <taxon>Pseudoduganella</taxon>
    </lineage>
</organism>
<gene>
    <name evidence="2" type="ORF">IP91_04233</name>
</gene>
<proteinExistence type="predicted"/>
<keyword evidence="1" id="KW-0472">Membrane</keyword>
<name>A0A562R0M3_9BURK</name>
<dbReference type="AlphaFoldDB" id="A0A562R0M3"/>
<accession>A0A562R0M3</accession>
<sequence length="42" mass="4713">MLEYMEKIVRDDAKFARVMMSLTAVCMLLMGTGIAVVLLNPH</sequence>
<reference evidence="2 3" key="1">
    <citation type="journal article" date="2015" name="Stand. Genomic Sci.">
        <title>Genomic Encyclopedia of Bacterial and Archaeal Type Strains, Phase III: the genomes of soil and plant-associated and newly described type strains.</title>
        <authorList>
            <person name="Whitman W.B."/>
            <person name="Woyke T."/>
            <person name="Klenk H.P."/>
            <person name="Zhou Y."/>
            <person name="Lilburn T.G."/>
            <person name="Beck B.J."/>
            <person name="De Vos P."/>
            <person name="Vandamme P."/>
            <person name="Eisen J.A."/>
            <person name="Garrity G."/>
            <person name="Hugenholtz P."/>
            <person name="Kyrpides N.C."/>
        </authorList>
    </citation>
    <scope>NUCLEOTIDE SEQUENCE [LARGE SCALE GENOMIC DNA]</scope>
    <source>
        <strain evidence="2 3">CGMCC 1.10822</strain>
    </source>
</reference>
<dbReference type="EMBL" id="VLLB01000009">
    <property type="protein sequence ID" value="TWI62124.1"/>
    <property type="molecule type" value="Genomic_DNA"/>
</dbReference>
<keyword evidence="1" id="KW-1133">Transmembrane helix</keyword>
<evidence type="ECO:0000313" key="3">
    <source>
        <dbReference type="Proteomes" id="UP000318431"/>
    </source>
</evidence>
<evidence type="ECO:0000256" key="1">
    <source>
        <dbReference type="SAM" id="Phobius"/>
    </source>
</evidence>
<dbReference type="Proteomes" id="UP000318431">
    <property type="component" value="Unassembled WGS sequence"/>
</dbReference>
<feature type="transmembrane region" description="Helical" evidence="1">
    <location>
        <begin position="21"/>
        <end position="39"/>
    </location>
</feature>
<evidence type="ECO:0000313" key="2">
    <source>
        <dbReference type="EMBL" id="TWI62124.1"/>
    </source>
</evidence>
<protein>
    <submittedName>
        <fullName evidence="2">Uncharacterized protein</fullName>
    </submittedName>
</protein>
<keyword evidence="3" id="KW-1185">Reference proteome</keyword>
<keyword evidence="1" id="KW-0812">Transmembrane</keyword>